<dbReference type="AlphaFoldDB" id="A0A0K2TU90"/>
<sequence length="58" mass="6825">SIFTFQPPKSLKRGFEFWRTNQICGHFLNKLDHSYFFLNLLVYFLLISPVNTSITGNI</sequence>
<keyword evidence="1" id="KW-1133">Transmembrane helix</keyword>
<proteinExistence type="predicted"/>
<keyword evidence="1" id="KW-0812">Transmembrane</keyword>
<organism evidence="2">
    <name type="scientific">Lepeophtheirus salmonis</name>
    <name type="common">Salmon louse</name>
    <name type="synonym">Caligus salmonis</name>
    <dbReference type="NCBI Taxonomy" id="72036"/>
    <lineage>
        <taxon>Eukaryota</taxon>
        <taxon>Metazoa</taxon>
        <taxon>Ecdysozoa</taxon>
        <taxon>Arthropoda</taxon>
        <taxon>Crustacea</taxon>
        <taxon>Multicrustacea</taxon>
        <taxon>Hexanauplia</taxon>
        <taxon>Copepoda</taxon>
        <taxon>Siphonostomatoida</taxon>
        <taxon>Caligidae</taxon>
        <taxon>Lepeophtheirus</taxon>
    </lineage>
</organism>
<protein>
    <submittedName>
        <fullName evidence="2">Uncharacterized protein</fullName>
    </submittedName>
</protein>
<reference evidence="2" key="1">
    <citation type="submission" date="2014-05" db="EMBL/GenBank/DDBJ databases">
        <authorList>
            <person name="Chronopoulou M."/>
        </authorList>
    </citation>
    <scope>NUCLEOTIDE SEQUENCE</scope>
    <source>
        <tissue evidence="2">Whole organism</tissue>
    </source>
</reference>
<evidence type="ECO:0000256" key="1">
    <source>
        <dbReference type="SAM" id="Phobius"/>
    </source>
</evidence>
<feature type="transmembrane region" description="Helical" evidence="1">
    <location>
        <begin position="35"/>
        <end position="54"/>
    </location>
</feature>
<name>A0A0K2TU90_LEPSM</name>
<keyword evidence="1" id="KW-0472">Membrane</keyword>
<accession>A0A0K2TU90</accession>
<dbReference type="EMBL" id="HACA01012004">
    <property type="protein sequence ID" value="CDW29365.1"/>
    <property type="molecule type" value="Transcribed_RNA"/>
</dbReference>
<evidence type="ECO:0000313" key="2">
    <source>
        <dbReference type="EMBL" id="CDW29365.1"/>
    </source>
</evidence>
<feature type="non-terminal residue" evidence="2">
    <location>
        <position position="1"/>
    </location>
</feature>